<reference evidence="3 4" key="1">
    <citation type="submission" date="2023-03" db="EMBL/GenBank/DDBJ databases">
        <title>Genome insight into feeding habits of ladybird beetles.</title>
        <authorList>
            <person name="Li H.-S."/>
            <person name="Huang Y.-H."/>
            <person name="Pang H."/>
        </authorList>
    </citation>
    <scope>NUCLEOTIDE SEQUENCE [LARGE SCALE GENOMIC DNA]</scope>
    <source>
        <strain evidence="3">SYSU_2023b</strain>
        <tissue evidence="3">Whole body</tissue>
    </source>
</reference>
<dbReference type="Proteomes" id="UP001431783">
    <property type="component" value="Unassembled WGS sequence"/>
</dbReference>
<gene>
    <name evidence="3" type="ORF">WA026_001514</name>
</gene>
<dbReference type="EMBL" id="JARQZJ010000091">
    <property type="protein sequence ID" value="KAK9883338.1"/>
    <property type="molecule type" value="Genomic_DNA"/>
</dbReference>
<feature type="chain" id="PRO_5043665592" evidence="2">
    <location>
        <begin position="20"/>
        <end position="164"/>
    </location>
</feature>
<keyword evidence="2" id="KW-0732">Signal</keyword>
<organism evidence="3 4">
    <name type="scientific">Henosepilachna vigintioctopunctata</name>
    <dbReference type="NCBI Taxonomy" id="420089"/>
    <lineage>
        <taxon>Eukaryota</taxon>
        <taxon>Metazoa</taxon>
        <taxon>Ecdysozoa</taxon>
        <taxon>Arthropoda</taxon>
        <taxon>Hexapoda</taxon>
        <taxon>Insecta</taxon>
        <taxon>Pterygota</taxon>
        <taxon>Neoptera</taxon>
        <taxon>Endopterygota</taxon>
        <taxon>Coleoptera</taxon>
        <taxon>Polyphaga</taxon>
        <taxon>Cucujiformia</taxon>
        <taxon>Coccinelloidea</taxon>
        <taxon>Coccinellidae</taxon>
        <taxon>Epilachninae</taxon>
        <taxon>Epilachnini</taxon>
        <taxon>Henosepilachna</taxon>
    </lineage>
</organism>
<comment type="caution">
    <text evidence="3">The sequence shown here is derived from an EMBL/GenBank/DDBJ whole genome shotgun (WGS) entry which is preliminary data.</text>
</comment>
<name>A0AAW1US29_9CUCU</name>
<keyword evidence="4" id="KW-1185">Reference proteome</keyword>
<feature type="transmembrane region" description="Helical" evidence="1">
    <location>
        <begin position="143"/>
        <end position="163"/>
    </location>
</feature>
<sequence>MKWFAAFVLVIACSGIGYSATLGAGDDSTEQKCNNVPCTNTNSVDFKFIGVKETPVPGKYVCVSFTGNITDLIPTLSTTTAKPTGTPDHFQDSSALREVNVKVDEQCALKYAGDEDLCKLIEKALKDTSRKTSDCSVHDANGAYRFSASFPVAAILFVALYLLQ</sequence>
<keyword evidence="1" id="KW-0472">Membrane</keyword>
<protein>
    <submittedName>
        <fullName evidence="3">Uncharacterized protein</fullName>
    </submittedName>
</protein>
<keyword evidence="1" id="KW-0812">Transmembrane</keyword>
<evidence type="ECO:0000313" key="4">
    <source>
        <dbReference type="Proteomes" id="UP001431783"/>
    </source>
</evidence>
<feature type="signal peptide" evidence="2">
    <location>
        <begin position="1"/>
        <end position="19"/>
    </location>
</feature>
<proteinExistence type="predicted"/>
<dbReference type="AlphaFoldDB" id="A0AAW1US29"/>
<keyword evidence="1" id="KW-1133">Transmembrane helix</keyword>
<evidence type="ECO:0000256" key="2">
    <source>
        <dbReference type="SAM" id="SignalP"/>
    </source>
</evidence>
<evidence type="ECO:0000256" key="1">
    <source>
        <dbReference type="SAM" id="Phobius"/>
    </source>
</evidence>
<accession>A0AAW1US29</accession>
<evidence type="ECO:0000313" key="3">
    <source>
        <dbReference type="EMBL" id="KAK9883338.1"/>
    </source>
</evidence>